<name>A0ABN6RCH4_9DEIO</name>
<evidence type="ECO:0000313" key="1">
    <source>
        <dbReference type="EMBL" id="BDP41075.1"/>
    </source>
</evidence>
<dbReference type="Proteomes" id="UP001064971">
    <property type="component" value="Chromosome"/>
</dbReference>
<accession>A0ABN6RCH4</accession>
<keyword evidence="2" id="KW-1185">Reference proteome</keyword>
<sequence>MVSARPAELEIRLDGDALRVMPYSSNPLGQSKITELQPGETAKYEWNERIVLEHTWRYKHTILNVALTSRPPDTRLFYKQPDHHESKLVQMY</sequence>
<reference evidence="1" key="1">
    <citation type="submission" date="2022-07" db="EMBL/GenBank/DDBJ databases">
        <title>Complete Genome Sequence of the Radioresistant Bacterium Deinococcus aetherius ST0316, Isolated from the Air Dust collected in Lower Stratosphere above Japan.</title>
        <authorList>
            <person name="Satoh K."/>
            <person name="Hagiwara K."/>
            <person name="Katsumata K."/>
            <person name="Kubo A."/>
            <person name="Yokobori S."/>
            <person name="Yamagishi A."/>
            <person name="Oono Y."/>
            <person name="Narumi I."/>
        </authorList>
    </citation>
    <scope>NUCLEOTIDE SEQUENCE</scope>
    <source>
        <strain evidence="1">ST0316</strain>
    </source>
</reference>
<evidence type="ECO:0000313" key="2">
    <source>
        <dbReference type="Proteomes" id="UP001064971"/>
    </source>
</evidence>
<gene>
    <name evidence="1" type="ORF">DAETH_10440</name>
</gene>
<dbReference type="EMBL" id="AP026560">
    <property type="protein sequence ID" value="BDP41075.1"/>
    <property type="molecule type" value="Genomic_DNA"/>
</dbReference>
<organism evidence="1 2">
    <name type="scientific">Deinococcus aetherius</name>
    <dbReference type="NCBI Taxonomy" id="200252"/>
    <lineage>
        <taxon>Bacteria</taxon>
        <taxon>Thermotogati</taxon>
        <taxon>Deinococcota</taxon>
        <taxon>Deinococci</taxon>
        <taxon>Deinococcales</taxon>
        <taxon>Deinococcaceae</taxon>
        <taxon>Deinococcus</taxon>
    </lineage>
</organism>
<proteinExistence type="predicted"/>
<protein>
    <submittedName>
        <fullName evidence="1">Uncharacterized protein</fullName>
    </submittedName>
</protein>